<evidence type="ECO:0000313" key="1">
    <source>
        <dbReference type="EMBL" id="JAH24151.1"/>
    </source>
</evidence>
<reference evidence="1" key="2">
    <citation type="journal article" date="2015" name="Fish Shellfish Immunol.">
        <title>Early steps in the European eel (Anguilla anguilla)-Vibrio vulnificus interaction in the gills: Role of the RtxA13 toxin.</title>
        <authorList>
            <person name="Callol A."/>
            <person name="Pajuelo D."/>
            <person name="Ebbesson L."/>
            <person name="Teles M."/>
            <person name="MacKenzie S."/>
            <person name="Amaro C."/>
        </authorList>
    </citation>
    <scope>NUCLEOTIDE SEQUENCE</scope>
</reference>
<accession>A0A0E9R4Q8</accession>
<proteinExistence type="predicted"/>
<protein>
    <submittedName>
        <fullName evidence="1">Uncharacterized protein</fullName>
    </submittedName>
</protein>
<sequence length="30" mass="3418">MMYSDSSMCILHQQMFFIGIKGINSFAMSV</sequence>
<organism evidence="1">
    <name type="scientific">Anguilla anguilla</name>
    <name type="common">European freshwater eel</name>
    <name type="synonym">Muraena anguilla</name>
    <dbReference type="NCBI Taxonomy" id="7936"/>
    <lineage>
        <taxon>Eukaryota</taxon>
        <taxon>Metazoa</taxon>
        <taxon>Chordata</taxon>
        <taxon>Craniata</taxon>
        <taxon>Vertebrata</taxon>
        <taxon>Euteleostomi</taxon>
        <taxon>Actinopterygii</taxon>
        <taxon>Neopterygii</taxon>
        <taxon>Teleostei</taxon>
        <taxon>Anguilliformes</taxon>
        <taxon>Anguillidae</taxon>
        <taxon>Anguilla</taxon>
    </lineage>
</organism>
<dbReference type="EMBL" id="GBXM01084426">
    <property type="protein sequence ID" value="JAH24151.1"/>
    <property type="molecule type" value="Transcribed_RNA"/>
</dbReference>
<reference evidence="1" key="1">
    <citation type="submission" date="2014-11" db="EMBL/GenBank/DDBJ databases">
        <authorList>
            <person name="Amaro Gonzalez C."/>
        </authorList>
    </citation>
    <scope>NUCLEOTIDE SEQUENCE</scope>
</reference>
<dbReference type="AlphaFoldDB" id="A0A0E9R4Q8"/>
<name>A0A0E9R4Q8_ANGAN</name>